<evidence type="ECO:0000256" key="1">
    <source>
        <dbReference type="ARBA" id="ARBA00000022"/>
    </source>
</evidence>
<dbReference type="Proteomes" id="UP000469421">
    <property type="component" value="Unassembled WGS sequence"/>
</dbReference>
<accession>A0A6N7LVE5</accession>
<protein>
    <submittedName>
        <fullName evidence="4">DUF1768 domain-containing protein</fullName>
    </submittedName>
</protein>
<gene>
    <name evidence="4" type="ORF">GFN93_03410</name>
</gene>
<organism evidence="4 5">
    <name type="scientific">Alcanivorax sediminis</name>
    <dbReference type="NCBI Taxonomy" id="2663008"/>
    <lineage>
        <taxon>Bacteria</taxon>
        <taxon>Pseudomonadati</taxon>
        <taxon>Pseudomonadota</taxon>
        <taxon>Gammaproteobacteria</taxon>
        <taxon>Oceanospirillales</taxon>
        <taxon>Alcanivoracaceae</taxon>
        <taxon>Alcanivorax</taxon>
    </lineage>
</organism>
<dbReference type="CDD" id="cd15457">
    <property type="entry name" value="NADAR"/>
    <property type="match status" value="1"/>
</dbReference>
<sequence length="174" mass="19644">MAEYVNHGNRVKYVFFWGHKKPKTGVSKSCFSQWYDAPFECEGKSFMTAEHYMMYRKALLFGDCDAAERLLAASNPGEAKAIGREVKGFNQEKWDYCRFEIVVSGNLAKFSCNPELKEFLLNTGNRVLVEASPVDKIWGIGLAEDDPACENPNLWKGANLLGFALMEAREQLSP</sequence>
<dbReference type="Pfam" id="PF08719">
    <property type="entry name" value="NADAR"/>
    <property type="match status" value="1"/>
</dbReference>
<evidence type="ECO:0000313" key="5">
    <source>
        <dbReference type="Proteomes" id="UP000469421"/>
    </source>
</evidence>
<proteinExistence type="predicted"/>
<evidence type="ECO:0000259" key="3">
    <source>
        <dbReference type="Pfam" id="PF08719"/>
    </source>
</evidence>
<comment type="caution">
    <text evidence="4">The sequence shown here is derived from an EMBL/GenBank/DDBJ whole genome shotgun (WGS) entry which is preliminary data.</text>
</comment>
<dbReference type="AlphaFoldDB" id="A0A6N7LVE5"/>
<dbReference type="EMBL" id="WIRE01000001">
    <property type="protein sequence ID" value="MQX52281.1"/>
    <property type="molecule type" value="Genomic_DNA"/>
</dbReference>
<comment type="catalytic activity">
    <reaction evidence="1">
        <text>5-amino-6-(5-phospho-D-ribosylamino)uracil + H2O = 5,6-diaminouracil + D-ribose 5-phosphate</text>
        <dbReference type="Rhea" id="RHEA:55020"/>
        <dbReference type="ChEBI" id="CHEBI:15377"/>
        <dbReference type="ChEBI" id="CHEBI:46252"/>
        <dbReference type="ChEBI" id="CHEBI:58453"/>
        <dbReference type="ChEBI" id="CHEBI:78346"/>
    </reaction>
</comment>
<reference evidence="4 5" key="1">
    <citation type="submission" date="2019-10" db="EMBL/GenBank/DDBJ databases">
        <title>Alcanivorax sp.PA15-N-34 draft genome sequence.</title>
        <authorList>
            <person name="Liao X."/>
            <person name="Shao Z."/>
        </authorList>
    </citation>
    <scope>NUCLEOTIDE SEQUENCE [LARGE SCALE GENOMIC DNA]</scope>
    <source>
        <strain evidence="4 5">PA15-N-34</strain>
    </source>
</reference>
<comment type="catalytic activity">
    <reaction evidence="2">
        <text>2,5-diamino-6-hydroxy-4-(5-phosphoribosylamino)-pyrimidine + H2O = 2,5,6-triamino-4-hydroxypyrimidine + D-ribose 5-phosphate</text>
        <dbReference type="Rhea" id="RHEA:23436"/>
        <dbReference type="ChEBI" id="CHEBI:15377"/>
        <dbReference type="ChEBI" id="CHEBI:58614"/>
        <dbReference type="ChEBI" id="CHEBI:78346"/>
        <dbReference type="ChEBI" id="CHEBI:137796"/>
    </reaction>
</comment>
<dbReference type="SUPFAM" id="SSF143990">
    <property type="entry name" value="YbiA-like"/>
    <property type="match status" value="1"/>
</dbReference>
<dbReference type="NCBIfam" id="TIGR02464">
    <property type="entry name" value="ribofla_fusion"/>
    <property type="match status" value="1"/>
</dbReference>
<keyword evidence="5" id="KW-1185">Reference proteome</keyword>
<dbReference type="Gene3D" id="1.10.357.40">
    <property type="entry name" value="YbiA-like"/>
    <property type="match status" value="1"/>
</dbReference>
<dbReference type="InterPro" id="IPR012816">
    <property type="entry name" value="NADAR"/>
</dbReference>
<name>A0A6N7LVE5_9GAMM</name>
<dbReference type="InterPro" id="IPR037238">
    <property type="entry name" value="YbiA-like_sf"/>
</dbReference>
<evidence type="ECO:0000313" key="4">
    <source>
        <dbReference type="EMBL" id="MQX52281.1"/>
    </source>
</evidence>
<evidence type="ECO:0000256" key="2">
    <source>
        <dbReference type="ARBA" id="ARBA00000751"/>
    </source>
</evidence>
<feature type="domain" description="NADAR" evidence="3">
    <location>
        <begin position="15"/>
        <end position="172"/>
    </location>
</feature>